<evidence type="ECO:0000313" key="4">
    <source>
        <dbReference type="EMBL" id="BAO42744.1"/>
    </source>
</evidence>
<keyword evidence="1" id="KW-0186">Copper</keyword>
<feature type="transmembrane region" description="Helical" evidence="2">
    <location>
        <begin position="62"/>
        <end position="90"/>
    </location>
</feature>
<evidence type="ECO:0000313" key="5">
    <source>
        <dbReference type="Proteomes" id="UP000065495"/>
    </source>
</evidence>
<keyword evidence="1" id="KW-0349">Heme</keyword>
<dbReference type="PRINTS" id="PR01165">
    <property type="entry name" value="CYCOXIDASEI"/>
</dbReference>
<dbReference type="KEGG" id="kmx:CRD48_mgp08"/>
<dbReference type="RefSeq" id="YP_009433697.1">
    <property type="nucleotide sequence ID" value="NC_036023.1"/>
</dbReference>
<dbReference type="GeneID" id="34688690"/>
<dbReference type="GO" id="GO:0006123">
    <property type="term" value="P:mitochondrial electron transport, cytochrome c to oxygen"/>
    <property type="evidence" value="ECO:0007669"/>
    <property type="project" value="TreeGrafter"/>
</dbReference>
<keyword evidence="2" id="KW-1133">Transmembrane helix</keyword>
<dbReference type="Pfam" id="PF00115">
    <property type="entry name" value="COX1"/>
    <property type="match status" value="1"/>
</dbReference>
<dbReference type="GO" id="GO:0015990">
    <property type="term" value="P:electron transport coupled proton transport"/>
    <property type="evidence" value="ECO:0007669"/>
    <property type="project" value="TreeGrafter"/>
</dbReference>
<dbReference type="VEuPathDB" id="FungiDB:CRD48_mgp08"/>
<dbReference type="GO" id="GO:0046872">
    <property type="term" value="F:metal ion binding"/>
    <property type="evidence" value="ECO:0007669"/>
    <property type="project" value="UniProtKB-KW"/>
</dbReference>
<evidence type="ECO:0000259" key="3">
    <source>
        <dbReference type="PROSITE" id="PS50855"/>
    </source>
</evidence>
<keyword evidence="1" id="KW-0679">Respiratory chain</keyword>
<dbReference type="GO" id="GO:0005743">
    <property type="term" value="C:mitochondrial inner membrane"/>
    <property type="evidence" value="ECO:0007669"/>
    <property type="project" value="UniProtKB-SubCell"/>
</dbReference>
<dbReference type="EC" id="7.1.1.9" evidence="1"/>
<dbReference type="InterPro" id="IPR000883">
    <property type="entry name" value="Cyt_C_Oxase_1"/>
</dbReference>
<dbReference type="GO" id="GO:0020037">
    <property type="term" value="F:heme binding"/>
    <property type="evidence" value="ECO:0007669"/>
    <property type="project" value="InterPro"/>
</dbReference>
<comment type="subcellular location">
    <subcellularLocation>
        <location evidence="1">Mitochondrion inner membrane</location>
        <topology evidence="1">Multi-pass membrane protein</topology>
    </subcellularLocation>
</comment>
<dbReference type="Proteomes" id="UP000065495">
    <property type="component" value="Mitochondrion MT"/>
</dbReference>
<keyword evidence="1" id="KW-0249">Electron transport</keyword>
<accession>W0TKP5</accession>
<dbReference type="InterPro" id="IPR023616">
    <property type="entry name" value="Cyt_c_oxase-like_su1_dom"/>
</dbReference>
<dbReference type="PANTHER" id="PTHR10422:SF18">
    <property type="entry name" value="CYTOCHROME C OXIDASE SUBUNIT 1"/>
    <property type="match status" value="1"/>
</dbReference>
<sequence>MYMYKIWYPPLSSIQAHSGPSVDLAIFALHLTSISSLLGAINFIVTTLNMRTNGMTMHRLPLFVWAIFITAFLLLLSLPVLSAGVTMLLLDRNFNTSFFEVAGGGDPVLYQHLFFIPIYTKLLNNNNNYLSSSFQLLTFNKDKFNFNEFYMKYKELKPNNKIPNSKFLEWFIGYFENNGTFILMKKGEISVMITESSNNMINGTSLCNKEVPKDVLKYIQSNLNMGNISELSKKDKTYKWYVNNRRDIILLSLIFNGNLVLPTKYGKFMIFLAKLNEKLLKNNESMIILKNYCKLPTLNDSWLSGFIDGNSKFNLNINNNMNNNMNNNNNNRYGTFSPIMGEKVPYNLKFKFSLSLKHNINKYVLEHILLLFNNNNNNTNNNISINNNIKDNIWELSFKGLNNYLLINKYLKEYPLLTNKSYKLKNINYIINNKNNINKEEMKKLLKIINK</sequence>
<dbReference type="AlphaFoldDB" id="W0TKP5"/>
<evidence type="ECO:0000256" key="2">
    <source>
        <dbReference type="SAM" id="Phobius"/>
    </source>
</evidence>
<keyword evidence="1" id="KW-0999">Mitochondrion inner membrane</keyword>
<reference evidence="4 5" key="1">
    <citation type="journal article" date="2015" name="Biotechnol. Biofuels">
        <title>Genetic basis of the highly efficient yeast Kluyveromyces marxianus: complete genome sequence and transcriptome analyses.</title>
        <authorList>
            <person name="Lertwattanasakul N."/>
            <person name="Kosaka T."/>
            <person name="Hosoyama A."/>
            <person name="Suzuki Y."/>
            <person name="Rodrussamee N."/>
            <person name="Matsutani M."/>
            <person name="Murata M."/>
            <person name="Fujimoto N."/>
            <person name="Suprayogi"/>
            <person name="Tsuchikane K."/>
            <person name="Limtong S."/>
            <person name="Fujita N."/>
            <person name="Yamada M."/>
        </authorList>
    </citation>
    <scope>NUCLEOTIDE SEQUENCE [LARGE SCALE GENOMIC DNA]</scope>
    <source>
        <strain evidence="5">DMKU3-1042 / BCC 29191 / NBRC 104275</strain>
    </source>
</reference>
<comment type="function">
    <text evidence="1">Component of the cytochrome c oxidase, the last enzyme in the mitochondrial electron transport chain which drives oxidative phosphorylation. The respiratory chain contains 3 multisubunit complexes succinate dehydrogenase (complex II, CII), ubiquinol-cytochrome c oxidoreductase (cytochrome b-c1 complex, complex III, CIII) and cytochrome c oxidase (complex IV, CIV), that cooperate to transfer electrons derived from NADH and succinate to molecular oxygen, creating an electrochemical gradient over the inner membrane that drives transmembrane transport and the ATP synthase. Cytochrome c oxidase is the component of the respiratory chain that catalyzes the reduction of oxygen to water. Electrons originating from reduced cytochrome c in the intermembrane space (IMS) are transferred via the dinuclear copper A center (CU(A)) of subunit 2 and heme A of subunit 1 to the active site in subunit 1, a binuclear center (BNC) formed by heme A3 and copper B (CU(B)). The BNC reduces molecular oxygen to 2 water molecules using 4 electrons from cytochrome c in the IMS and 4 protons from the mitochondrial matrix.</text>
</comment>
<dbReference type="Gene3D" id="3.10.28.10">
    <property type="entry name" value="Homing endonucleases"/>
    <property type="match status" value="2"/>
</dbReference>
<feature type="transmembrane region" description="Helical" evidence="2">
    <location>
        <begin position="24"/>
        <end position="50"/>
    </location>
</feature>
<keyword evidence="1" id="KW-0408">Iron</keyword>
<dbReference type="GO" id="GO:0004129">
    <property type="term" value="F:cytochrome-c oxidase activity"/>
    <property type="evidence" value="ECO:0007669"/>
    <property type="project" value="UniProtKB-EC"/>
</dbReference>
<organism evidence="4 5">
    <name type="scientific">Kluyveromyces marxianus (strain DMKU3-1042 / BCC 29191 / NBRC 104275)</name>
    <name type="common">Yeast</name>
    <name type="synonym">Candida kefyr</name>
    <dbReference type="NCBI Taxonomy" id="1003335"/>
    <lineage>
        <taxon>Eukaryota</taxon>
        <taxon>Fungi</taxon>
        <taxon>Dikarya</taxon>
        <taxon>Ascomycota</taxon>
        <taxon>Saccharomycotina</taxon>
        <taxon>Saccharomycetes</taxon>
        <taxon>Saccharomycetales</taxon>
        <taxon>Saccharomycetaceae</taxon>
        <taxon>Kluyveromyces</taxon>
    </lineage>
</organism>
<evidence type="ECO:0000256" key="1">
    <source>
        <dbReference type="RuleBase" id="RU000369"/>
    </source>
</evidence>
<dbReference type="UniPathway" id="UPA00705"/>
<protein>
    <recommendedName>
        <fullName evidence="1">Cytochrome c oxidase subunit 1</fullName>
        <ecNumber evidence="1">7.1.1.9</ecNumber>
    </recommendedName>
</protein>
<comment type="similarity">
    <text evidence="1">Belongs to the heme-copper respiratory oxidase family.</text>
</comment>
<dbReference type="Gene3D" id="1.20.210.10">
    <property type="entry name" value="Cytochrome c oxidase-like, subunit I domain"/>
    <property type="match status" value="1"/>
</dbReference>
<keyword evidence="1" id="KW-0813">Transport</keyword>
<dbReference type="SUPFAM" id="SSF55608">
    <property type="entry name" value="Homing endonucleases"/>
    <property type="match status" value="2"/>
</dbReference>
<keyword evidence="1 2" id="KW-0812">Transmembrane</keyword>
<gene>
    <name evidence="4" type="primary">aI5</name>
    <name evidence="4" type="ORF">KLMA_90005</name>
</gene>
<dbReference type="InterPro" id="IPR036927">
    <property type="entry name" value="Cyt_c_oxase-like_su1_sf"/>
</dbReference>
<dbReference type="EMBL" id="AP012221">
    <property type="protein sequence ID" value="BAO42744.1"/>
    <property type="molecule type" value="Genomic_DNA"/>
</dbReference>
<dbReference type="PANTHER" id="PTHR10422">
    <property type="entry name" value="CYTOCHROME C OXIDASE SUBUNIT 1"/>
    <property type="match status" value="1"/>
</dbReference>
<comment type="catalytic activity">
    <reaction evidence="1">
        <text>4 Fe(II)-[cytochrome c] + O2 + 8 H(+)(in) = 4 Fe(III)-[cytochrome c] + 2 H2O + 4 H(+)(out)</text>
        <dbReference type="Rhea" id="RHEA:11436"/>
        <dbReference type="Rhea" id="RHEA-COMP:10350"/>
        <dbReference type="Rhea" id="RHEA-COMP:14399"/>
        <dbReference type="ChEBI" id="CHEBI:15377"/>
        <dbReference type="ChEBI" id="CHEBI:15378"/>
        <dbReference type="ChEBI" id="CHEBI:15379"/>
        <dbReference type="ChEBI" id="CHEBI:29033"/>
        <dbReference type="ChEBI" id="CHEBI:29034"/>
        <dbReference type="EC" id="7.1.1.9"/>
    </reaction>
</comment>
<geneLocation type="mitochondrion" evidence="4"/>
<keyword evidence="1 2" id="KW-0472">Membrane</keyword>
<dbReference type="InterPro" id="IPR027434">
    <property type="entry name" value="Homing_endonucl"/>
</dbReference>
<keyword evidence="1 4" id="KW-0496">Mitochondrion</keyword>
<keyword evidence="1" id="KW-0479">Metal-binding</keyword>
<name>W0TKP5_KLUMD</name>
<dbReference type="SUPFAM" id="SSF81442">
    <property type="entry name" value="Cytochrome c oxidase subunit I-like"/>
    <property type="match status" value="1"/>
</dbReference>
<dbReference type="PROSITE" id="PS50855">
    <property type="entry name" value="COX1"/>
    <property type="match status" value="1"/>
</dbReference>
<dbReference type="OrthoDB" id="4095959at2759"/>
<feature type="domain" description="Cytochrome oxidase subunit I profile" evidence="3">
    <location>
        <begin position="8"/>
        <end position="115"/>
    </location>
</feature>
<comment type="pathway">
    <text evidence="1">Energy metabolism; oxidative phosphorylation.</text>
</comment>
<proteinExistence type="inferred from homology"/>